<comment type="caution">
    <text evidence="1">The sequence shown here is derived from an EMBL/GenBank/DDBJ whole genome shotgun (WGS) entry which is preliminary data.</text>
</comment>
<evidence type="ECO:0000313" key="2">
    <source>
        <dbReference type="Proteomes" id="UP000774570"/>
    </source>
</evidence>
<protein>
    <submittedName>
        <fullName evidence="1">Uncharacterized protein</fullName>
    </submittedName>
</protein>
<dbReference type="Proteomes" id="UP000774570">
    <property type="component" value="Unassembled WGS sequence"/>
</dbReference>
<sequence>MHDEKERISATLLDLESHPGHRLLAGAEITGATARLRDRVRSRTAELWDLFDRYGRTLDAAAALRARHGRPDRSGLAELTRLLAGPSVELAAPQVPLEQRSLTAAPAAERLTLKAAVERMTGLFEDAARMVADVDAAWTVLLRHLERAEEERRAVTALAASLGGPPAPALARAAAELDEVAALVRTDPLALDRGGSPDPARLDAARAALAALRPELAEAVRLRDGLAARLGEAGDLLGRVRDAERRASWARDEALAKIAAPAPPDVPARCGPLDARLGAVRARAGTAPWPELAAEVAALEADARDALGAAEEAGALITGLLDRREELRGRLDAYRAKAARLGLAEDAGLAEMHARARDLLWTSPCDLRRATMALSGYQQAISSRSKGSKR</sequence>
<reference evidence="1 2" key="1">
    <citation type="submission" date="2021-07" db="EMBL/GenBank/DDBJ databases">
        <title>Actinomadura sp. PM05-2 isolated from lichen.</title>
        <authorList>
            <person name="Somphong A."/>
            <person name="Phongsopitanun W."/>
            <person name="Tanasupawat S."/>
            <person name="Peongsungnone V."/>
        </authorList>
    </citation>
    <scope>NUCLEOTIDE SEQUENCE [LARGE SCALE GENOMIC DNA]</scope>
    <source>
        <strain evidence="1 2">PM05-2</strain>
    </source>
</reference>
<evidence type="ECO:0000313" key="1">
    <source>
        <dbReference type="EMBL" id="MBW8485991.1"/>
    </source>
</evidence>
<proteinExistence type="predicted"/>
<organism evidence="1 2">
    <name type="scientific">Actinomadura parmotrematis</name>
    <dbReference type="NCBI Taxonomy" id="2864039"/>
    <lineage>
        <taxon>Bacteria</taxon>
        <taxon>Bacillati</taxon>
        <taxon>Actinomycetota</taxon>
        <taxon>Actinomycetes</taxon>
        <taxon>Streptosporangiales</taxon>
        <taxon>Thermomonosporaceae</taxon>
        <taxon>Actinomadura</taxon>
    </lineage>
</organism>
<gene>
    <name evidence="1" type="ORF">K1Y72_26690</name>
</gene>
<name>A0ABS7FZW5_9ACTN</name>
<dbReference type="EMBL" id="JAIBOA010000020">
    <property type="protein sequence ID" value="MBW8485991.1"/>
    <property type="molecule type" value="Genomic_DNA"/>
</dbReference>
<keyword evidence="2" id="KW-1185">Reference proteome</keyword>
<accession>A0ABS7FZW5</accession>